<dbReference type="OrthoDB" id="1470350at2759"/>
<reference evidence="1 2" key="1">
    <citation type="journal article" date="2013" name="BMC Genomics">
        <title>Reconstruction of the lipid metabolism for the microalga Monoraphidium neglectum from its genome sequence reveals characteristics suitable for biofuel production.</title>
        <authorList>
            <person name="Bogen C."/>
            <person name="Al-Dilaimi A."/>
            <person name="Albersmeier A."/>
            <person name="Wichmann J."/>
            <person name="Grundmann M."/>
            <person name="Rupp O."/>
            <person name="Lauersen K.J."/>
            <person name="Blifernez-Klassen O."/>
            <person name="Kalinowski J."/>
            <person name="Goesmann A."/>
            <person name="Mussgnug J.H."/>
            <person name="Kruse O."/>
        </authorList>
    </citation>
    <scope>NUCLEOTIDE SEQUENCE [LARGE SCALE GENOMIC DNA]</scope>
    <source>
        <strain evidence="1 2">SAG 48.87</strain>
    </source>
</reference>
<sequence length="143" mass="15307">MSLISLHCSGRMATAARRPAAAPRASFAPRAPCEQTLHGTGCTDVPAGVCGKTADVANLQDLLTFQLKGLSAWTHFAHQNGVETPDIDSFVKAAVFSTLTNVNFDAERFRDYTLRADELTRGLKAQLARANIAGGPAKEPLPW</sequence>
<dbReference type="EMBL" id="KK103032">
    <property type="protein sequence ID" value="KIY96379.1"/>
    <property type="molecule type" value="Genomic_DNA"/>
</dbReference>
<dbReference type="KEGG" id="mng:MNEG_11585"/>
<evidence type="ECO:0000313" key="1">
    <source>
        <dbReference type="EMBL" id="KIY96379.1"/>
    </source>
</evidence>
<dbReference type="GO" id="GO:0042542">
    <property type="term" value="P:response to hydrogen peroxide"/>
    <property type="evidence" value="ECO:0007669"/>
    <property type="project" value="TreeGrafter"/>
</dbReference>
<dbReference type="AlphaFoldDB" id="A0A0D2LY97"/>
<keyword evidence="1" id="KW-0560">Oxidoreductase</keyword>
<dbReference type="PANTHER" id="PTHR30109">
    <property type="entry name" value="HYDROXYLAMINE REDUCTASE"/>
    <property type="match status" value="1"/>
</dbReference>
<gene>
    <name evidence="1" type="ORF">MNEG_11585</name>
</gene>
<dbReference type="InterPro" id="IPR004137">
    <property type="entry name" value="HCP/CODH"/>
</dbReference>
<dbReference type="GO" id="GO:0050418">
    <property type="term" value="F:hydroxylamine reductase activity"/>
    <property type="evidence" value="ECO:0007669"/>
    <property type="project" value="TreeGrafter"/>
</dbReference>
<dbReference type="EC" id="1.7.-.-" evidence="1"/>
<dbReference type="Proteomes" id="UP000054498">
    <property type="component" value="Unassembled WGS sequence"/>
</dbReference>
<dbReference type="STRING" id="145388.A0A0D2LY97"/>
<accession>A0A0D2LY97</accession>
<proteinExistence type="predicted"/>
<organism evidence="1 2">
    <name type="scientific">Monoraphidium neglectum</name>
    <dbReference type="NCBI Taxonomy" id="145388"/>
    <lineage>
        <taxon>Eukaryota</taxon>
        <taxon>Viridiplantae</taxon>
        <taxon>Chlorophyta</taxon>
        <taxon>core chlorophytes</taxon>
        <taxon>Chlorophyceae</taxon>
        <taxon>CS clade</taxon>
        <taxon>Sphaeropleales</taxon>
        <taxon>Selenastraceae</taxon>
        <taxon>Monoraphidium</taxon>
    </lineage>
</organism>
<dbReference type="PANTHER" id="PTHR30109:SF0">
    <property type="entry name" value="HYDROXYLAMINE REDUCTASE"/>
    <property type="match status" value="1"/>
</dbReference>
<dbReference type="Pfam" id="PF03063">
    <property type="entry name" value="Prismane"/>
    <property type="match status" value="1"/>
</dbReference>
<dbReference type="InterPro" id="IPR016100">
    <property type="entry name" value="Prismane_a-bundle"/>
</dbReference>
<dbReference type="GO" id="GO:0004601">
    <property type="term" value="F:peroxidase activity"/>
    <property type="evidence" value="ECO:0007669"/>
    <property type="project" value="TreeGrafter"/>
</dbReference>
<dbReference type="GeneID" id="25728862"/>
<dbReference type="InterPro" id="IPR011254">
    <property type="entry name" value="Prismane-like_sf"/>
</dbReference>
<dbReference type="RefSeq" id="XP_013895399.1">
    <property type="nucleotide sequence ID" value="XM_014039945.1"/>
</dbReference>
<name>A0A0D2LY97_9CHLO</name>
<dbReference type="Gene3D" id="1.20.1270.20">
    <property type="match status" value="1"/>
</dbReference>
<dbReference type="SUPFAM" id="SSF56821">
    <property type="entry name" value="Prismane protein-like"/>
    <property type="match status" value="1"/>
</dbReference>
<protein>
    <submittedName>
        <fullName evidence="1">Hydroxylamine reductase</fullName>
        <ecNumber evidence="1">1.7.-.-</ecNumber>
    </submittedName>
</protein>
<evidence type="ECO:0000313" key="2">
    <source>
        <dbReference type="Proteomes" id="UP000054498"/>
    </source>
</evidence>
<keyword evidence="2" id="KW-1185">Reference proteome</keyword>